<feature type="region of interest" description="Disordered" evidence="1">
    <location>
        <begin position="155"/>
        <end position="382"/>
    </location>
</feature>
<dbReference type="AlphaFoldDB" id="A0A9W8QKZ2"/>
<evidence type="ECO:0000256" key="1">
    <source>
        <dbReference type="SAM" id="MobiDB-lite"/>
    </source>
</evidence>
<organism evidence="3 4">
    <name type="scientific">Akanthomyces muscarius</name>
    <name type="common">Entomopathogenic fungus</name>
    <name type="synonym">Lecanicillium muscarium</name>
    <dbReference type="NCBI Taxonomy" id="2231603"/>
    <lineage>
        <taxon>Eukaryota</taxon>
        <taxon>Fungi</taxon>
        <taxon>Dikarya</taxon>
        <taxon>Ascomycota</taxon>
        <taxon>Pezizomycotina</taxon>
        <taxon>Sordariomycetes</taxon>
        <taxon>Hypocreomycetidae</taxon>
        <taxon>Hypocreales</taxon>
        <taxon>Cordycipitaceae</taxon>
        <taxon>Akanthomyces</taxon>
    </lineage>
</organism>
<feature type="compositionally biased region" description="Basic and acidic residues" evidence="1">
    <location>
        <begin position="360"/>
        <end position="370"/>
    </location>
</feature>
<feature type="region of interest" description="Disordered" evidence="1">
    <location>
        <begin position="782"/>
        <end position="808"/>
    </location>
</feature>
<feature type="compositionally biased region" description="Polar residues" evidence="1">
    <location>
        <begin position="330"/>
        <end position="359"/>
    </location>
</feature>
<feature type="compositionally biased region" description="Polar residues" evidence="1">
    <location>
        <begin position="65"/>
        <end position="77"/>
    </location>
</feature>
<dbReference type="GeneID" id="80896231"/>
<evidence type="ECO:0000313" key="3">
    <source>
        <dbReference type="EMBL" id="KAJ4158550.1"/>
    </source>
</evidence>
<name>A0A9W8QKZ2_AKAMU</name>
<keyword evidence="4" id="KW-1185">Reference proteome</keyword>
<reference evidence="3" key="1">
    <citation type="journal article" date="2023" name="Access Microbiol">
        <title>De-novo genome assembly for Akanthomyces muscarius, a biocontrol agent of insect agricultural pests.</title>
        <authorList>
            <person name="Erdos Z."/>
            <person name="Studholme D.J."/>
            <person name="Raymond B."/>
            <person name="Sharma M."/>
        </authorList>
    </citation>
    <scope>NUCLEOTIDE SEQUENCE</scope>
    <source>
        <strain evidence="3">Ve6</strain>
    </source>
</reference>
<proteinExistence type="predicted"/>
<protein>
    <submittedName>
        <fullName evidence="3">Uncharacterized protein</fullName>
    </submittedName>
</protein>
<feature type="compositionally biased region" description="Low complexity" evidence="1">
    <location>
        <begin position="317"/>
        <end position="326"/>
    </location>
</feature>
<keyword evidence="2" id="KW-0812">Transmembrane</keyword>
<evidence type="ECO:0000313" key="4">
    <source>
        <dbReference type="Proteomes" id="UP001144673"/>
    </source>
</evidence>
<evidence type="ECO:0000256" key="2">
    <source>
        <dbReference type="SAM" id="Phobius"/>
    </source>
</evidence>
<feature type="compositionally biased region" description="Pro residues" evidence="1">
    <location>
        <begin position="162"/>
        <end position="171"/>
    </location>
</feature>
<feature type="compositionally biased region" description="Polar residues" evidence="1">
    <location>
        <begin position="178"/>
        <end position="191"/>
    </location>
</feature>
<comment type="caution">
    <text evidence="3">The sequence shown here is derived from an EMBL/GenBank/DDBJ whole genome shotgun (WGS) entry which is preliminary data.</text>
</comment>
<feature type="region of interest" description="Disordered" evidence="1">
    <location>
        <begin position="57"/>
        <end position="86"/>
    </location>
</feature>
<feature type="compositionally biased region" description="Low complexity" evidence="1">
    <location>
        <begin position="242"/>
        <end position="254"/>
    </location>
</feature>
<dbReference type="RefSeq" id="XP_056056917.1">
    <property type="nucleotide sequence ID" value="XM_056202345.1"/>
</dbReference>
<keyword evidence="2" id="KW-0472">Membrane</keyword>
<dbReference type="Proteomes" id="UP001144673">
    <property type="component" value="Unassembled WGS sequence"/>
</dbReference>
<feature type="compositionally biased region" description="Basic and acidic residues" evidence="1">
    <location>
        <begin position="192"/>
        <end position="201"/>
    </location>
</feature>
<sequence>MQSLFSVTNNVSLVSITVTPGTFLAVVALLLCFLTLYIPVVPHIRLPRVSLPRNLWQPPSPSPPQTHASHGSESPSSALVHRRATSASSSSFGAAVAATTATASRRRHNRLQKVLPALPPPPRSRGALPAPPSLIEKLTPTRQLALPEFISSYWSGRGRETTPPPPAPPPKHGAHTFTPANNAATCRITNNKKVDPGRDYNDISPMTTATSLSSTRHSSALPSSELAADSDDQTAPAPAPESSLVADSDADSAAGGYSPPAWRRLGNGDRSNGFWRTPPRVGDELVARAMPPRISSERGSSLPLSEVSEQDDDDDSTGSSSEGSSDILQRATQTRLPPGSQSPEKMRSPSPQVKRSSSPQRHDDAVKLEPVDSTLLTRTPLLPPEAPSENYIRFAVRAEVQQRTELIEATVSFVRRRYRAATSSWRALFANAAVALFSVLFVKTLLQPVAQRPAGDLVKVAGVARSFEPLIYYSESAVAQVHELQATSVAVWDLGESVRSSGMKDAESIVSDLDALSETMRTLSVEMTKFFARVDGDVDGILNVMDWAKMHLNRLNSTPPPSTMSAAYDNLHNLLSRARVLEDAHGAPTPFGSLTTYIFGPSGPQREQRVIQLLFTEFLAVLEDSIAAELQHSVTLFALFAAVDARFLNLARAVVRESSAQEELHADTLASLWVRLLGARAAELRKFGKNLDLLHHVRDKTVRNKRVLVDHHGRLLTLKASLESLRGKLVSPLVRGANATTLSLDDQIAGIASVGDHLAEVRRQQKGKVLEYLFSSVPTAQRSLAGGGEEDEDTPRRVGGYDASGKRV</sequence>
<feature type="region of interest" description="Disordered" evidence="1">
    <location>
        <begin position="113"/>
        <end position="132"/>
    </location>
</feature>
<dbReference type="KEGG" id="amus:LMH87_009072"/>
<feature type="compositionally biased region" description="Polar residues" evidence="1">
    <location>
        <begin position="204"/>
        <end position="222"/>
    </location>
</feature>
<feature type="transmembrane region" description="Helical" evidence="2">
    <location>
        <begin position="12"/>
        <end position="38"/>
    </location>
</feature>
<keyword evidence="2" id="KW-1133">Transmembrane helix</keyword>
<dbReference type="EMBL" id="JAJHUN010000006">
    <property type="protein sequence ID" value="KAJ4158550.1"/>
    <property type="molecule type" value="Genomic_DNA"/>
</dbReference>
<accession>A0A9W8QKZ2</accession>
<gene>
    <name evidence="3" type="ORF">LMH87_009072</name>
</gene>